<dbReference type="InterPro" id="IPR000415">
    <property type="entry name" value="Nitroreductase-like"/>
</dbReference>
<dbReference type="RefSeq" id="WP_315908447.1">
    <property type="nucleotide sequence ID" value="NZ_JAOPKC010000004.1"/>
</dbReference>
<sequence length="208" mass="21995">MNTVDLPEPSSGASTSVEAAIATRASRRSFADEAVSLDTVAQLLWAVQGVTHERDGVDMRAAPSAGATFPLVADLEVAPGGCVDLDPGLYRYDPDQHALERRLDGPIHDELAAAALDQPVVVDSPAVVALSADYSRTTGRYPDHGERYVHMEAGHAAQNLHLVCEARGLGSCPVGAFDDEALADVLALEAVFEPLYLLPFGHRPADSV</sequence>
<feature type="domain" description="Nitroreductase" evidence="1">
    <location>
        <begin position="21"/>
        <end position="202"/>
    </location>
</feature>
<dbReference type="PANTHER" id="PTHR43745">
    <property type="entry name" value="NITROREDUCTASE MJ1384-RELATED"/>
    <property type="match status" value="1"/>
</dbReference>
<evidence type="ECO:0000313" key="4">
    <source>
        <dbReference type="Proteomes" id="UP001208186"/>
    </source>
</evidence>
<reference evidence="3" key="1">
    <citation type="submission" date="2023-02" db="EMBL/GenBank/DDBJ databases">
        <title>Enrichment on poylsaccharides allowed isolation of novel metabolic and taxonomic groups of Haloarchaea.</title>
        <authorList>
            <person name="Sorokin D.Y."/>
            <person name="Elcheninov A.G."/>
            <person name="Khizhniak T.V."/>
            <person name="Kolganova T.V."/>
            <person name="Kublanov I.V."/>
        </authorList>
    </citation>
    <scope>NUCLEOTIDE SEQUENCE</scope>
    <source>
        <strain evidence="2 4">HArc-curdl5-1</strain>
        <strain evidence="3">HArc-curdl7</strain>
    </source>
</reference>
<dbReference type="AlphaFoldDB" id="A0AAE3IE62"/>
<dbReference type="Gene3D" id="3.40.109.10">
    <property type="entry name" value="NADH Oxidase"/>
    <property type="match status" value="1"/>
</dbReference>
<accession>A0AAE3IE62</accession>
<dbReference type="SUPFAM" id="SSF55469">
    <property type="entry name" value="FMN-dependent nitroreductase-like"/>
    <property type="match status" value="1"/>
</dbReference>
<keyword evidence="4" id="KW-1185">Reference proteome</keyword>
<dbReference type="NCBIfam" id="TIGR03605">
    <property type="entry name" value="antibiot_sagB"/>
    <property type="match status" value="1"/>
</dbReference>
<dbReference type="Pfam" id="PF00881">
    <property type="entry name" value="Nitroreductase"/>
    <property type="match status" value="1"/>
</dbReference>
<protein>
    <submittedName>
        <fullName evidence="3">SagB/ThcOx family dehydrogenase</fullName>
    </submittedName>
</protein>
<dbReference type="CDD" id="cd02142">
    <property type="entry name" value="McbC_SagB-like_oxidoreductase"/>
    <property type="match status" value="1"/>
</dbReference>
<gene>
    <name evidence="3" type="ORF">OB914_07365</name>
    <name evidence="2" type="ORF">OB916_06360</name>
</gene>
<dbReference type="InterPro" id="IPR052544">
    <property type="entry name" value="Bacteriocin_Proc_Enz"/>
</dbReference>
<dbReference type="InterPro" id="IPR020051">
    <property type="entry name" value="SagB-type_dehydrogenase"/>
</dbReference>
<dbReference type="Proteomes" id="UP001208186">
    <property type="component" value="Unassembled WGS sequence"/>
</dbReference>
<dbReference type="EMBL" id="JAOPKC010000004">
    <property type="protein sequence ID" value="MCU4717686.1"/>
    <property type="molecule type" value="Genomic_DNA"/>
</dbReference>
<evidence type="ECO:0000313" key="2">
    <source>
        <dbReference type="EMBL" id="MCU4717686.1"/>
    </source>
</evidence>
<evidence type="ECO:0000259" key="1">
    <source>
        <dbReference type="Pfam" id="PF00881"/>
    </source>
</evidence>
<dbReference type="Proteomes" id="UP001209746">
    <property type="component" value="Unassembled WGS sequence"/>
</dbReference>
<comment type="caution">
    <text evidence="3">The sequence shown here is derived from an EMBL/GenBank/DDBJ whole genome shotgun (WGS) entry which is preliminary data.</text>
</comment>
<proteinExistence type="predicted"/>
<dbReference type="InterPro" id="IPR029479">
    <property type="entry name" value="Nitroreductase"/>
</dbReference>
<dbReference type="PANTHER" id="PTHR43745:SF2">
    <property type="entry name" value="NITROREDUCTASE MJ1384-RELATED"/>
    <property type="match status" value="1"/>
</dbReference>
<dbReference type="GO" id="GO:0016491">
    <property type="term" value="F:oxidoreductase activity"/>
    <property type="evidence" value="ECO:0007669"/>
    <property type="project" value="InterPro"/>
</dbReference>
<evidence type="ECO:0000313" key="3">
    <source>
        <dbReference type="EMBL" id="MCU4726785.1"/>
    </source>
</evidence>
<evidence type="ECO:0000313" key="5">
    <source>
        <dbReference type="Proteomes" id="UP001209746"/>
    </source>
</evidence>
<dbReference type="EMBL" id="JAOPKD010000005">
    <property type="protein sequence ID" value="MCU4726785.1"/>
    <property type="molecule type" value="Genomic_DNA"/>
</dbReference>
<name>A0AAE3IE62_9EURY</name>
<organism evidence="3 5">
    <name type="scientific">Halapricum hydrolyticum</name>
    <dbReference type="NCBI Taxonomy" id="2979991"/>
    <lineage>
        <taxon>Archaea</taxon>
        <taxon>Methanobacteriati</taxon>
        <taxon>Methanobacteriota</taxon>
        <taxon>Stenosarchaea group</taxon>
        <taxon>Halobacteria</taxon>
        <taxon>Halobacteriales</taxon>
        <taxon>Haloarculaceae</taxon>
        <taxon>Halapricum</taxon>
    </lineage>
</organism>